<evidence type="ECO:0000313" key="1">
    <source>
        <dbReference type="EMBL" id="KKK82397.1"/>
    </source>
</evidence>
<sequence>LAATYGVSVDFLSCRYLDVSVPCVSSIRPIHSAARDAICLHSDDGLPHSEIPGSTLV</sequence>
<protein>
    <submittedName>
        <fullName evidence="1">Uncharacterized protein</fullName>
    </submittedName>
</protein>
<proteinExistence type="predicted"/>
<dbReference type="AlphaFoldDB" id="A0A0F8YM13"/>
<gene>
    <name evidence="1" type="ORF">LCGC14_2803810</name>
</gene>
<name>A0A0F8YM13_9ZZZZ</name>
<organism evidence="1">
    <name type="scientific">marine sediment metagenome</name>
    <dbReference type="NCBI Taxonomy" id="412755"/>
    <lineage>
        <taxon>unclassified sequences</taxon>
        <taxon>metagenomes</taxon>
        <taxon>ecological metagenomes</taxon>
    </lineage>
</organism>
<reference evidence="1" key="1">
    <citation type="journal article" date="2015" name="Nature">
        <title>Complex archaea that bridge the gap between prokaryotes and eukaryotes.</title>
        <authorList>
            <person name="Spang A."/>
            <person name="Saw J.H."/>
            <person name="Jorgensen S.L."/>
            <person name="Zaremba-Niedzwiedzka K."/>
            <person name="Martijn J."/>
            <person name="Lind A.E."/>
            <person name="van Eijk R."/>
            <person name="Schleper C."/>
            <person name="Guy L."/>
            <person name="Ettema T.J."/>
        </authorList>
    </citation>
    <scope>NUCLEOTIDE SEQUENCE</scope>
</reference>
<comment type="caution">
    <text evidence="1">The sequence shown here is derived from an EMBL/GenBank/DDBJ whole genome shotgun (WGS) entry which is preliminary data.</text>
</comment>
<feature type="non-terminal residue" evidence="1">
    <location>
        <position position="1"/>
    </location>
</feature>
<accession>A0A0F8YM13</accession>
<dbReference type="EMBL" id="LAZR01052695">
    <property type="protein sequence ID" value="KKK82397.1"/>
    <property type="molecule type" value="Genomic_DNA"/>
</dbReference>